<sequence length="90" mass="9625">MAVRTEFGGIGRGGAGKEEGARKKGGKEGFDVHRYLRWRRPKGGGVKALARIPASAAGTVENLLGGSCEDRNERGGREKSGRAVRFLSLR</sequence>
<feature type="region of interest" description="Disordered" evidence="1">
    <location>
        <begin position="1"/>
        <end position="26"/>
    </location>
</feature>
<feature type="compositionally biased region" description="Basic and acidic residues" evidence="1">
    <location>
        <begin position="68"/>
        <end position="81"/>
    </location>
</feature>
<gene>
    <name evidence="2" type="ORF">SUTMEG_16980</name>
</gene>
<dbReference type="Proteomes" id="UP000271003">
    <property type="component" value="Chromosome"/>
</dbReference>
<protein>
    <submittedName>
        <fullName evidence="2">Uncharacterized protein</fullName>
    </submittedName>
</protein>
<organism evidence="2 3">
    <name type="scientific">Sutterella megalosphaeroides</name>
    <dbReference type="NCBI Taxonomy" id="2494234"/>
    <lineage>
        <taxon>Bacteria</taxon>
        <taxon>Pseudomonadati</taxon>
        <taxon>Pseudomonadota</taxon>
        <taxon>Betaproteobacteria</taxon>
        <taxon>Burkholderiales</taxon>
        <taxon>Sutterellaceae</taxon>
        <taxon>Sutterella</taxon>
    </lineage>
</organism>
<name>A0A2Z6IDX0_9BURK</name>
<reference evidence="2 3" key="1">
    <citation type="journal article" date="2018" name="Int. J. Syst. Evol. Microbiol.">
        <title>Mesosutterella multiformis gen. nov., sp. nov., a member of the family Sutterellaceae and Sutterella megalosphaeroides sp. nov., isolated from human faeces.</title>
        <authorList>
            <person name="Sakamoto M."/>
            <person name="Ikeyama N."/>
            <person name="Kunihiro T."/>
            <person name="Iino T."/>
            <person name="Yuki M."/>
            <person name="Ohkuma M."/>
        </authorList>
    </citation>
    <scope>NUCLEOTIDE SEQUENCE [LARGE SCALE GENOMIC DNA]</scope>
    <source>
        <strain evidence="2 3">6FBBBH3</strain>
    </source>
</reference>
<evidence type="ECO:0000256" key="1">
    <source>
        <dbReference type="SAM" id="MobiDB-lite"/>
    </source>
</evidence>
<dbReference type="KEGG" id="sutt:SUTMEG_16980"/>
<dbReference type="AlphaFoldDB" id="A0A2Z6IDX0"/>
<keyword evidence="3" id="KW-1185">Reference proteome</keyword>
<evidence type="ECO:0000313" key="2">
    <source>
        <dbReference type="EMBL" id="BBF23807.1"/>
    </source>
</evidence>
<feature type="region of interest" description="Disordered" evidence="1">
    <location>
        <begin position="64"/>
        <end position="90"/>
    </location>
</feature>
<dbReference type="EMBL" id="AP018786">
    <property type="protein sequence ID" value="BBF23807.1"/>
    <property type="molecule type" value="Genomic_DNA"/>
</dbReference>
<evidence type="ECO:0000313" key="3">
    <source>
        <dbReference type="Proteomes" id="UP000271003"/>
    </source>
</evidence>
<proteinExistence type="predicted"/>
<feature type="compositionally biased region" description="Basic and acidic residues" evidence="1">
    <location>
        <begin position="15"/>
        <end position="26"/>
    </location>
</feature>
<accession>A0A2Z6IDX0</accession>